<evidence type="ECO:0000313" key="2">
    <source>
        <dbReference type="EMBL" id="TNJ35444.1"/>
    </source>
</evidence>
<dbReference type="AlphaFoldDB" id="A0A5C4RWM9"/>
<feature type="compositionally biased region" description="Basic residues" evidence="1">
    <location>
        <begin position="1"/>
        <end position="11"/>
    </location>
</feature>
<name>A0A5C4RWM9_9GAMM</name>
<dbReference type="RefSeq" id="WP_139446893.1">
    <property type="nucleotide sequence ID" value="NZ_SMDR01000001.1"/>
</dbReference>
<protein>
    <submittedName>
        <fullName evidence="2">Uncharacterized protein</fullName>
    </submittedName>
</protein>
<keyword evidence="3" id="KW-1185">Reference proteome</keyword>
<sequence>MASRKIIRSAKKPPTSTGARPAAKAATKAAPATSPAPARPAPAAAKPLPVRQPLKPSDDQAATPRAEYLQAGLEALLRRIRLRDQAEAKKLEPALAHLAKAYGKLLGKA</sequence>
<feature type="region of interest" description="Disordered" evidence="1">
    <location>
        <begin position="1"/>
        <end position="66"/>
    </location>
</feature>
<gene>
    <name evidence="2" type="ORF">E1B00_06725</name>
</gene>
<comment type="caution">
    <text evidence="2">The sequence shown here is derived from an EMBL/GenBank/DDBJ whole genome shotgun (WGS) entry which is preliminary data.</text>
</comment>
<proteinExistence type="predicted"/>
<reference evidence="2 3" key="1">
    <citation type="submission" date="2019-03" db="EMBL/GenBank/DDBJ databases">
        <title>Arenimonas daejeonensis sp. nov., isolated from compost.</title>
        <authorList>
            <person name="Jeon C.O."/>
        </authorList>
    </citation>
    <scope>NUCLEOTIDE SEQUENCE [LARGE SCALE GENOMIC DNA]</scope>
    <source>
        <strain evidence="2 3">R29</strain>
    </source>
</reference>
<evidence type="ECO:0000313" key="3">
    <source>
        <dbReference type="Proteomes" id="UP000305760"/>
    </source>
</evidence>
<dbReference type="EMBL" id="SMDR01000001">
    <property type="protein sequence ID" value="TNJ35444.1"/>
    <property type="molecule type" value="Genomic_DNA"/>
</dbReference>
<evidence type="ECO:0000256" key="1">
    <source>
        <dbReference type="SAM" id="MobiDB-lite"/>
    </source>
</evidence>
<feature type="compositionally biased region" description="Low complexity" evidence="1">
    <location>
        <begin position="19"/>
        <end position="47"/>
    </location>
</feature>
<dbReference type="Proteomes" id="UP000305760">
    <property type="component" value="Unassembled WGS sequence"/>
</dbReference>
<organism evidence="2 3">
    <name type="scientific">Arenimonas terrae</name>
    <dbReference type="NCBI Taxonomy" id="2546226"/>
    <lineage>
        <taxon>Bacteria</taxon>
        <taxon>Pseudomonadati</taxon>
        <taxon>Pseudomonadota</taxon>
        <taxon>Gammaproteobacteria</taxon>
        <taxon>Lysobacterales</taxon>
        <taxon>Lysobacteraceae</taxon>
        <taxon>Arenimonas</taxon>
    </lineage>
</organism>
<accession>A0A5C4RWM9</accession>